<dbReference type="InterPro" id="IPR007062">
    <property type="entry name" value="PPI-2"/>
</dbReference>
<dbReference type="GO" id="GO:0009966">
    <property type="term" value="P:regulation of signal transduction"/>
    <property type="evidence" value="ECO:0007669"/>
    <property type="project" value="InterPro"/>
</dbReference>
<reference evidence="4" key="2">
    <citation type="submission" date="2025-09" db="UniProtKB">
        <authorList>
            <consortium name="Ensembl"/>
        </authorList>
    </citation>
    <scope>IDENTIFICATION</scope>
</reference>
<dbReference type="CTD" id="80316"/>
<dbReference type="RefSeq" id="XP_023058592.1">
    <property type="nucleotide sequence ID" value="XM_023202824.1"/>
</dbReference>
<comment type="similarity">
    <text evidence="1">Belongs to the protein phosphatase inhibitor 2 family.</text>
</comment>
<evidence type="ECO:0000256" key="1">
    <source>
        <dbReference type="ARBA" id="ARBA00005472"/>
    </source>
</evidence>
<dbReference type="AlphaFoldDB" id="A0A8C9HX79"/>
<gene>
    <name evidence="4" type="primary">PPP1R2C</name>
</gene>
<accession>A0A8C9HX79</accession>
<dbReference type="Gene3D" id="6.10.250.1050">
    <property type="match status" value="2"/>
</dbReference>
<feature type="region of interest" description="Disordered" evidence="3">
    <location>
        <begin position="1"/>
        <end position="49"/>
    </location>
</feature>
<protein>
    <submittedName>
        <fullName evidence="4">PPP1R2 family member C</fullName>
    </submittedName>
</protein>
<keyword evidence="2" id="KW-0650">Protein phosphatase inhibitor</keyword>
<dbReference type="GeneID" id="111536440"/>
<dbReference type="GO" id="GO:0004864">
    <property type="term" value="F:protein phosphatase inhibitor activity"/>
    <property type="evidence" value="ECO:0007669"/>
    <property type="project" value="UniProtKB-KW"/>
</dbReference>
<feature type="region of interest" description="Disordered" evidence="3">
    <location>
        <begin position="78"/>
        <end position="98"/>
    </location>
</feature>
<feature type="region of interest" description="Disordered" evidence="3">
    <location>
        <begin position="165"/>
        <end position="205"/>
    </location>
</feature>
<evidence type="ECO:0000313" key="5">
    <source>
        <dbReference type="Proteomes" id="UP000694416"/>
    </source>
</evidence>
<dbReference type="PANTHER" id="PTHR12398">
    <property type="entry name" value="PROTEIN PHOSPHATASE INHIBITOR"/>
    <property type="match status" value="1"/>
</dbReference>
<evidence type="ECO:0000313" key="4">
    <source>
        <dbReference type="Ensembl" id="ENSPTEP00000027905.1"/>
    </source>
</evidence>
<feature type="compositionally biased region" description="Low complexity" evidence="3">
    <location>
        <begin position="19"/>
        <end position="34"/>
    </location>
</feature>
<organism evidence="4 5">
    <name type="scientific">Piliocolobus tephrosceles</name>
    <name type="common">Ugandan red Colobus</name>
    <dbReference type="NCBI Taxonomy" id="591936"/>
    <lineage>
        <taxon>Eukaryota</taxon>
        <taxon>Metazoa</taxon>
        <taxon>Chordata</taxon>
        <taxon>Craniata</taxon>
        <taxon>Vertebrata</taxon>
        <taxon>Euteleostomi</taxon>
        <taxon>Mammalia</taxon>
        <taxon>Eutheria</taxon>
        <taxon>Euarchontoglires</taxon>
        <taxon>Primates</taxon>
        <taxon>Haplorrhini</taxon>
        <taxon>Catarrhini</taxon>
        <taxon>Cercopithecidae</taxon>
        <taxon>Colobinae</taxon>
        <taxon>Piliocolobus</taxon>
    </lineage>
</organism>
<reference evidence="4" key="1">
    <citation type="submission" date="2025-08" db="UniProtKB">
        <authorList>
            <consortium name="Ensembl"/>
        </authorList>
    </citation>
    <scope>IDENTIFICATION</scope>
</reference>
<feature type="compositionally biased region" description="Basic and acidic residues" evidence="3">
    <location>
        <begin position="174"/>
        <end position="186"/>
    </location>
</feature>
<dbReference type="Pfam" id="PF04979">
    <property type="entry name" value="IPP-2"/>
    <property type="match status" value="1"/>
</dbReference>
<evidence type="ECO:0000256" key="3">
    <source>
        <dbReference type="SAM" id="MobiDB-lite"/>
    </source>
</evidence>
<dbReference type="KEGG" id="pteh:111536440"/>
<feature type="compositionally biased region" description="Basic and acidic residues" evidence="3">
    <location>
        <begin position="84"/>
        <end position="98"/>
    </location>
</feature>
<dbReference type="PANTHER" id="PTHR12398:SF29">
    <property type="entry name" value="PROTEIN PHOSPHATASE INHIBITOR 2 FAMILY MEMBER C"/>
    <property type="match status" value="1"/>
</dbReference>
<name>A0A8C9HX79_9PRIM</name>
<dbReference type="Proteomes" id="UP000694416">
    <property type="component" value="Unplaced"/>
</dbReference>
<evidence type="ECO:0000256" key="2">
    <source>
        <dbReference type="ARBA" id="ARBA00023272"/>
    </source>
</evidence>
<sequence length="205" mass="23156">MSASTSSHRPIKGILKNKSSSGSSVATSGQQSGGNIQDVKRKKSQKWDESSILATHCATYRDYDLMKANEPGTSYMNVQENEEDSVRDVEGEDSVRGVEGKEAMAAPDAMDHSCEVKEQESNEAYMRKILLQKQEKKRQFEIRRRLHYNEELNIKLARQLMWNDLQSEDDENEERPQAKNEEKTAAEESEEAPLSGGLQIQSCDP</sequence>
<dbReference type="Ensembl" id="ENSPTET00000039051.1">
    <property type="protein sequence ID" value="ENSPTEP00000027905.1"/>
    <property type="gene ID" value="ENSPTEG00000027691.1"/>
</dbReference>
<proteinExistence type="inferred from homology"/>
<keyword evidence="5" id="KW-1185">Reference proteome</keyword>